<dbReference type="PROSITE" id="PS00018">
    <property type="entry name" value="EF_HAND_1"/>
    <property type="match status" value="2"/>
</dbReference>
<keyword evidence="1" id="KW-0106">Calcium</keyword>
<sequence>MNLNRARRTQARQNIKLGFIHEDHLNAIPTFGTGEGTRGIPTLRWDNAVSREMFKFRDDEGPGSIKANDSLDSLNANYRLTISPLPKVKKKGSGLISIVSADTHIALNSVKGPNRPTTQSALDYNSSVDTRGDPRIRRDVELDEETKKQLKATEDEIRDGETEKWLLTRKRYPEFRWTVKQKRALRKWFDHLDDDRSGEVDVDELADPLLSTGIAGTISEVKALIRTVDKDGSGEIGFEEFLKVMQPKREPGAGTTFKTEVSSSSKGGGGGGLGDNNPIAQLQKIQHDNGDIDMKVVVAMQRRKFLMNAVVGEMKRREATLEQISEMEAEAKLLKGKSKFKLIHDIKTKVNAMNKSYSKRQQFVSSMKGMIDKANAVQMTALQQFQAEMQKDDGRSLTLTEAIDEFGKDFDLKRLRKKKANNMRGRNVESIEDIEAQAKMPALRGVTSRQGDGGAGSEAGFWYKNSSLKVKEEQGKKKKHSIFHGKGGRLAM</sequence>
<dbReference type="SUPFAM" id="SSF47473">
    <property type="entry name" value="EF-hand"/>
    <property type="match status" value="1"/>
</dbReference>
<keyword evidence="5" id="KW-1185">Reference proteome</keyword>
<dbReference type="PANTHER" id="PTHR47500">
    <property type="entry name" value="EF-HAND CALCIUM-BINDING DOMAIN-CONTAINING PROTEIN"/>
    <property type="match status" value="1"/>
</dbReference>
<proteinExistence type="predicted"/>
<evidence type="ECO:0000259" key="3">
    <source>
        <dbReference type="PROSITE" id="PS50222"/>
    </source>
</evidence>
<dbReference type="CDD" id="cd00051">
    <property type="entry name" value="EFh"/>
    <property type="match status" value="1"/>
</dbReference>
<feature type="region of interest" description="Disordered" evidence="2">
    <location>
        <begin position="109"/>
        <end position="133"/>
    </location>
</feature>
<gene>
    <name evidence="4" type="ORF">TrVE_jg7678</name>
</gene>
<feature type="domain" description="EF-hand" evidence="3">
    <location>
        <begin position="180"/>
        <end position="215"/>
    </location>
</feature>
<name>A0A9W7F1D8_9STRA</name>
<dbReference type="Proteomes" id="UP001165160">
    <property type="component" value="Unassembled WGS sequence"/>
</dbReference>
<dbReference type="GO" id="GO:0005509">
    <property type="term" value="F:calcium ion binding"/>
    <property type="evidence" value="ECO:0007669"/>
    <property type="project" value="InterPro"/>
</dbReference>
<comment type="caution">
    <text evidence="4">The sequence shown here is derived from an EMBL/GenBank/DDBJ whole genome shotgun (WGS) entry which is preliminary data.</text>
</comment>
<dbReference type="Gene3D" id="1.10.238.10">
    <property type="entry name" value="EF-hand"/>
    <property type="match status" value="1"/>
</dbReference>
<feature type="domain" description="EF-hand" evidence="3">
    <location>
        <begin position="216"/>
        <end position="251"/>
    </location>
</feature>
<dbReference type="AlphaFoldDB" id="A0A9W7F1D8"/>
<accession>A0A9W7F1D8</accession>
<dbReference type="InterPro" id="IPR018247">
    <property type="entry name" value="EF_Hand_1_Ca_BS"/>
</dbReference>
<dbReference type="PROSITE" id="PS50222">
    <property type="entry name" value="EF_HAND_2"/>
    <property type="match status" value="2"/>
</dbReference>
<reference evidence="5" key="1">
    <citation type="journal article" date="2023" name="Commun. Biol.">
        <title>Genome analysis of Parmales, the sister group of diatoms, reveals the evolutionary specialization of diatoms from phago-mixotrophs to photoautotrophs.</title>
        <authorList>
            <person name="Ban H."/>
            <person name="Sato S."/>
            <person name="Yoshikawa S."/>
            <person name="Yamada K."/>
            <person name="Nakamura Y."/>
            <person name="Ichinomiya M."/>
            <person name="Sato N."/>
            <person name="Blanc-Mathieu R."/>
            <person name="Endo H."/>
            <person name="Kuwata A."/>
            <person name="Ogata H."/>
        </authorList>
    </citation>
    <scope>NUCLEOTIDE SEQUENCE [LARGE SCALE GENOMIC DNA]</scope>
    <source>
        <strain evidence="5">NIES 3699</strain>
    </source>
</reference>
<organism evidence="4 5">
    <name type="scientific">Triparma verrucosa</name>
    <dbReference type="NCBI Taxonomy" id="1606542"/>
    <lineage>
        <taxon>Eukaryota</taxon>
        <taxon>Sar</taxon>
        <taxon>Stramenopiles</taxon>
        <taxon>Ochrophyta</taxon>
        <taxon>Bolidophyceae</taxon>
        <taxon>Parmales</taxon>
        <taxon>Triparmaceae</taxon>
        <taxon>Triparma</taxon>
    </lineage>
</organism>
<dbReference type="InterPro" id="IPR043520">
    <property type="entry name" value="SPT21"/>
</dbReference>
<dbReference type="Pfam" id="PF13499">
    <property type="entry name" value="EF-hand_7"/>
    <property type="match status" value="1"/>
</dbReference>
<feature type="compositionally biased region" description="Basic residues" evidence="2">
    <location>
        <begin position="476"/>
        <end position="492"/>
    </location>
</feature>
<evidence type="ECO:0000256" key="1">
    <source>
        <dbReference type="ARBA" id="ARBA00022837"/>
    </source>
</evidence>
<feature type="region of interest" description="Disordered" evidence="2">
    <location>
        <begin position="249"/>
        <end position="274"/>
    </location>
</feature>
<evidence type="ECO:0000313" key="5">
    <source>
        <dbReference type="Proteomes" id="UP001165160"/>
    </source>
</evidence>
<dbReference type="EMBL" id="BRXX01000199">
    <property type="protein sequence ID" value="GMH97408.1"/>
    <property type="molecule type" value="Genomic_DNA"/>
</dbReference>
<feature type="region of interest" description="Disordered" evidence="2">
    <location>
        <begin position="473"/>
        <end position="492"/>
    </location>
</feature>
<dbReference type="InterPro" id="IPR002048">
    <property type="entry name" value="EF_hand_dom"/>
</dbReference>
<protein>
    <recommendedName>
        <fullName evidence="3">EF-hand domain-containing protein</fullName>
    </recommendedName>
</protein>
<dbReference type="PANTHER" id="PTHR47500:SF3">
    <property type="entry name" value="EF-HAND DOMAIN-CONTAINING PROTEIN"/>
    <property type="match status" value="1"/>
</dbReference>
<dbReference type="InterPro" id="IPR011992">
    <property type="entry name" value="EF-hand-dom_pair"/>
</dbReference>
<evidence type="ECO:0000256" key="2">
    <source>
        <dbReference type="SAM" id="MobiDB-lite"/>
    </source>
</evidence>
<feature type="compositionally biased region" description="Polar residues" evidence="2">
    <location>
        <begin position="115"/>
        <end position="129"/>
    </location>
</feature>
<dbReference type="SMART" id="SM00054">
    <property type="entry name" value="EFh"/>
    <property type="match status" value="2"/>
</dbReference>
<evidence type="ECO:0000313" key="4">
    <source>
        <dbReference type="EMBL" id="GMH97408.1"/>
    </source>
</evidence>